<comment type="caution">
    <text evidence="1">The sequence shown here is derived from an EMBL/GenBank/DDBJ whole genome shotgun (WGS) entry which is preliminary data.</text>
</comment>
<proteinExistence type="predicted"/>
<keyword evidence="2" id="KW-1185">Reference proteome</keyword>
<gene>
    <name evidence="1" type="ORF">AFUS01_LOCUS29478</name>
</gene>
<sequence>MEHKFFSPVYFICQNLANAMAQLGNLKQGTDICFPHPEKQQGLKFYCIFANIDRMLRKLPDDTVEDLHVKFINLVYDELKKTKSGN</sequence>
<evidence type="ECO:0000313" key="2">
    <source>
        <dbReference type="Proteomes" id="UP000708208"/>
    </source>
</evidence>
<name>A0A8J2KSK4_9HEXA</name>
<dbReference type="AlphaFoldDB" id="A0A8J2KSK4"/>
<dbReference type="OrthoDB" id="8044925at2759"/>
<accession>A0A8J2KSK4</accession>
<dbReference type="Proteomes" id="UP000708208">
    <property type="component" value="Unassembled WGS sequence"/>
</dbReference>
<organism evidence="1 2">
    <name type="scientific">Allacma fusca</name>
    <dbReference type="NCBI Taxonomy" id="39272"/>
    <lineage>
        <taxon>Eukaryota</taxon>
        <taxon>Metazoa</taxon>
        <taxon>Ecdysozoa</taxon>
        <taxon>Arthropoda</taxon>
        <taxon>Hexapoda</taxon>
        <taxon>Collembola</taxon>
        <taxon>Symphypleona</taxon>
        <taxon>Sminthuridae</taxon>
        <taxon>Allacma</taxon>
    </lineage>
</organism>
<reference evidence="1" key="1">
    <citation type="submission" date="2021-06" db="EMBL/GenBank/DDBJ databases">
        <authorList>
            <person name="Hodson N. C."/>
            <person name="Mongue J. A."/>
            <person name="Jaron S. K."/>
        </authorList>
    </citation>
    <scope>NUCLEOTIDE SEQUENCE</scope>
</reference>
<dbReference type="EMBL" id="CAJVCH010436361">
    <property type="protein sequence ID" value="CAG7819006.1"/>
    <property type="molecule type" value="Genomic_DNA"/>
</dbReference>
<protein>
    <submittedName>
        <fullName evidence="1">Uncharacterized protein</fullName>
    </submittedName>
</protein>
<evidence type="ECO:0000313" key="1">
    <source>
        <dbReference type="EMBL" id="CAG7819006.1"/>
    </source>
</evidence>